<dbReference type="GO" id="GO:0016020">
    <property type="term" value="C:membrane"/>
    <property type="evidence" value="ECO:0007669"/>
    <property type="project" value="UniProtKB-SubCell"/>
</dbReference>
<keyword evidence="5" id="KW-0863">Zinc-finger</keyword>
<feature type="transmembrane region" description="Helical" evidence="11">
    <location>
        <begin position="103"/>
        <end position="122"/>
    </location>
</feature>
<evidence type="ECO:0000256" key="3">
    <source>
        <dbReference type="ARBA" id="ARBA00022692"/>
    </source>
</evidence>
<dbReference type="OrthoDB" id="26567at2157"/>
<proteinExistence type="inferred from homology"/>
<feature type="transmembrane region" description="Helical" evidence="11">
    <location>
        <begin position="156"/>
        <end position="174"/>
    </location>
</feature>
<dbReference type="InterPro" id="IPR035896">
    <property type="entry name" value="AN1-like_Znf"/>
</dbReference>
<dbReference type="InterPro" id="IPR000058">
    <property type="entry name" value="Znf_AN1"/>
</dbReference>
<dbReference type="Gene3D" id="1.20.1540.10">
    <property type="entry name" value="Rhomboid-like"/>
    <property type="match status" value="1"/>
</dbReference>
<comment type="caution">
    <text evidence="13">The sequence shown here is derived from an EMBL/GenBank/DDBJ whole genome shotgun (WGS) entry which is preliminary data.</text>
</comment>
<keyword evidence="9 11" id="KW-0472">Membrane</keyword>
<evidence type="ECO:0000313" key="13">
    <source>
        <dbReference type="EMBL" id="KKF39471.1"/>
    </source>
</evidence>
<evidence type="ECO:0000256" key="9">
    <source>
        <dbReference type="ARBA" id="ARBA00023136"/>
    </source>
</evidence>
<feature type="region of interest" description="Disordered" evidence="10">
    <location>
        <begin position="301"/>
        <end position="331"/>
    </location>
</feature>
<name>A0A0F8AUX6_9EURY</name>
<feature type="transmembrane region" description="Helical" evidence="11">
    <location>
        <begin position="210"/>
        <end position="229"/>
    </location>
</feature>
<dbReference type="SUPFAM" id="SSF118310">
    <property type="entry name" value="AN1-like Zinc finger"/>
    <property type="match status" value="1"/>
</dbReference>
<keyword evidence="8 11" id="KW-1133">Transmembrane helix</keyword>
<evidence type="ECO:0000313" key="14">
    <source>
        <dbReference type="Proteomes" id="UP000053331"/>
    </source>
</evidence>
<dbReference type="SMART" id="SM00154">
    <property type="entry name" value="ZnF_AN1"/>
    <property type="match status" value="1"/>
</dbReference>
<dbReference type="PANTHER" id="PTHR43731">
    <property type="entry name" value="RHOMBOID PROTEASE"/>
    <property type="match status" value="1"/>
</dbReference>
<evidence type="ECO:0000256" key="5">
    <source>
        <dbReference type="ARBA" id="ARBA00022771"/>
    </source>
</evidence>
<evidence type="ECO:0000259" key="12">
    <source>
        <dbReference type="PROSITE" id="PS51039"/>
    </source>
</evidence>
<dbReference type="RefSeq" id="WP_050025539.1">
    <property type="nucleotide sequence ID" value="NZ_JNFH02000047.1"/>
</dbReference>
<feature type="domain" description="AN1-type" evidence="12">
    <location>
        <begin position="1"/>
        <end position="44"/>
    </location>
</feature>
<protein>
    <submittedName>
        <fullName evidence="13">AN1-type zinc finger protein</fullName>
    </submittedName>
</protein>
<reference evidence="13 14" key="1">
    <citation type="journal article" date="2015" name="Genome Announc.">
        <title>Draft genome sequence of a Halorubrum H3 strain isolated from the burlinskoye salt lake (Altai Krai, Russia).</title>
        <authorList>
            <person name="Rozanov A.S."/>
            <person name="Bryanskaya A.V."/>
            <person name="Malup T.K."/>
            <person name="Kotenko A.V."/>
            <person name="Peltek S.E."/>
        </authorList>
    </citation>
    <scope>NUCLEOTIDE SEQUENCE [LARGE SCALE GENOMIC DNA]</scope>
    <source>
        <strain evidence="13 14">H3</strain>
    </source>
</reference>
<evidence type="ECO:0000256" key="1">
    <source>
        <dbReference type="ARBA" id="ARBA00004141"/>
    </source>
</evidence>
<evidence type="ECO:0000256" key="10">
    <source>
        <dbReference type="SAM" id="MobiDB-lite"/>
    </source>
</evidence>
<organism evidence="13 14">
    <name type="scientific">Halorubrum saccharovorum</name>
    <dbReference type="NCBI Taxonomy" id="2248"/>
    <lineage>
        <taxon>Archaea</taxon>
        <taxon>Methanobacteriati</taxon>
        <taxon>Methanobacteriota</taxon>
        <taxon>Stenosarchaea group</taxon>
        <taxon>Halobacteria</taxon>
        <taxon>Halobacteriales</taxon>
        <taxon>Haloferacaceae</taxon>
        <taxon>Halorubrum</taxon>
    </lineage>
</organism>
<dbReference type="SUPFAM" id="SSF144091">
    <property type="entry name" value="Rhomboid-like"/>
    <property type="match status" value="1"/>
</dbReference>
<evidence type="ECO:0000256" key="6">
    <source>
        <dbReference type="ARBA" id="ARBA00022801"/>
    </source>
</evidence>
<keyword evidence="14" id="KW-1185">Reference proteome</keyword>
<dbReference type="InterPro" id="IPR050925">
    <property type="entry name" value="Rhomboid_protease_S54"/>
</dbReference>
<evidence type="ECO:0000256" key="4">
    <source>
        <dbReference type="ARBA" id="ARBA00022723"/>
    </source>
</evidence>
<gene>
    <name evidence="13" type="ORF">FK85_28235</name>
</gene>
<dbReference type="Proteomes" id="UP000053331">
    <property type="component" value="Unassembled WGS sequence"/>
</dbReference>
<dbReference type="Pfam" id="PF01428">
    <property type="entry name" value="zf-AN1"/>
    <property type="match status" value="1"/>
</dbReference>
<dbReference type="Pfam" id="PF01694">
    <property type="entry name" value="Rhomboid"/>
    <property type="match status" value="1"/>
</dbReference>
<evidence type="ECO:0000256" key="2">
    <source>
        <dbReference type="ARBA" id="ARBA00009045"/>
    </source>
</evidence>
<dbReference type="GO" id="GO:0004252">
    <property type="term" value="F:serine-type endopeptidase activity"/>
    <property type="evidence" value="ECO:0007669"/>
    <property type="project" value="InterPro"/>
</dbReference>
<feature type="transmembrane region" description="Helical" evidence="11">
    <location>
        <begin position="236"/>
        <end position="261"/>
    </location>
</feature>
<dbReference type="PANTHER" id="PTHR43731:SF14">
    <property type="entry name" value="PRESENILIN-ASSOCIATED RHOMBOID-LIKE PROTEIN, MITOCHONDRIAL"/>
    <property type="match status" value="1"/>
</dbReference>
<dbReference type="GO" id="GO:0008270">
    <property type="term" value="F:zinc ion binding"/>
    <property type="evidence" value="ECO:0007669"/>
    <property type="project" value="UniProtKB-KW"/>
</dbReference>
<evidence type="ECO:0000256" key="8">
    <source>
        <dbReference type="ARBA" id="ARBA00022989"/>
    </source>
</evidence>
<feature type="compositionally biased region" description="Gly residues" evidence="10">
    <location>
        <begin position="302"/>
        <end position="331"/>
    </location>
</feature>
<keyword evidence="7" id="KW-0862">Zinc</keyword>
<dbReference type="PROSITE" id="PS51039">
    <property type="entry name" value="ZF_AN1"/>
    <property type="match status" value="1"/>
</dbReference>
<keyword evidence="6" id="KW-0378">Hydrolase</keyword>
<keyword evidence="3 11" id="KW-0812">Transmembrane</keyword>
<evidence type="ECO:0000256" key="7">
    <source>
        <dbReference type="ARBA" id="ARBA00022833"/>
    </source>
</evidence>
<dbReference type="EMBL" id="JNFH02000047">
    <property type="protein sequence ID" value="KKF39471.1"/>
    <property type="molecule type" value="Genomic_DNA"/>
</dbReference>
<dbReference type="InterPro" id="IPR022764">
    <property type="entry name" value="Peptidase_S54_rhomboid_dom"/>
</dbReference>
<accession>A0A0F8AUX6</accession>
<comment type="similarity">
    <text evidence="2">Belongs to the peptidase S54 family.</text>
</comment>
<feature type="transmembrane region" description="Helical" evidence="11">
    <location>
        <begin position="273"/>
        <end position="291"/>
    </location>
</feature>
<sequence length="331" mass="34233">MATCDVCGEYENLPYQCKRCGKTFCAEHRLPENHDCPGLAEWDDPGGVFDSGFDESVEAGGAGGAGGSGSGASAGVTGRIKRRIDRETSTGGLVSYFRGNATYTILLAIWVTFLAQWVALFVGGQSLHNTLFVLQSDAIGNVWTWVTSVFSHSPRLLYHIIGNSIVILFFGPLVERAVGSKRFVGFFLLSGILAGLGHILFAIATGAPPTGVLGASGAGFAILGVLTVWRPNMQVLLFFVIPMKIKYLTWGIALISAILVIQSVQAGGAGSAGNIAHLAHLIGFAIGLAFGKRNENLARSAGGPGGMRMGGAGGPGGPRGPGGPGGPGGRF</sequence>
<dbReference type="Gene3D" id="4.10.1110.10">
    <property type="entry name" value="AN1-like Zinc finger"/>
    <property type="match status" value="1"/>
</dbReference>
<comment type="subcellular location">
    <subcellularLocation>
        <location evidence="1">Membrane</location>
        <topology evidence="1">Multi-pass membrane protein</topology>
    </subcellularLocation>
</comment>
<evidence type="ECO:0000256" key="11">
    <source>
        <dbReference type="SAM" id="Phobius"/>
    </source>
</evidence>
<dbReference type="InterPro" id="IPR035952">
    <property type="entry name" value="Rhomboid-like_sf"/>
</dbReference>
<feature type="transmembrane region" description="Helical" evidence="11">
    <location>
        <begin position="186"/>
        <end position="204"/>
    </location>
</feature>
<keyword evidence="4" id="KW-0479">Metal-binding</keyword>
<dbReference type="AlphaFoldDB" id="A0A0F8AUX6"/>